<evidence type="ECO:0000313" key="5">
    <source>
        <dbReference type="Proteomes" id="UP001236507"/>
    </source>
</evidence>
<dbReference type="SUPFAM" id="SSF52172">
    <property type="entry name" value="CheY-like"/>
    <property type="match status" value="1"/>
</dbReference>
<reference evidence="4 5" key="1">
    <citation type="submission" date="2023-05" db="EMBL/GenBank/DDBJ databases">
        <title>Novel species of genus Flectobacillus isolated from stream in China.</title>
        <authorList>
            <person name="Lu H."/>
        </authorList>
    </citation>
    <scope>NUCLEOTIDE SEQUENCE [LARGE SCALE GENOMIC DNA]</scope>
    <source>
        <strain evidence="4 5">KCTC 42575</strain>
    </source>
</reference>
<dbReference type="InterPro" id="IPR007492">
    <property type="entry name" value="LytTR_DNA-bd_dom"/>
</dbReference>
<evidence type="ECO:0000313" key="4">
    <source>
        <dbReference type="EMBL" id="MDI9859832.1"/>
    </source>
</evidence>
<protein>
    <submittedName>
        <fullName evidence="4">LytTR family DNA-binding domain-containing protein</fullName>
    </submittedName>
</protein>
<dbReference type="Pfam" id="PF00072">
    <property type="entry name" value="Response_reg"/>
    <property type="match status" value="1"/>
</dbReference>
<dbReference type="InterPro" id="IPR011006">
    <property type="entry name" value="CheY-like_superfamily"/>
</dbReference>
<proteinExistence type="predicted"/>
<dbReference type="Gene3D" id="3.40.50.2300">
    <property type="match status" value="1"/>
</dbReference>
<dbReference type="RefSeq" id="WP_283344698.1">
    <property type="nucleotide sequence ID" value="NZ_JASHIF010000009.1"/>
</dbReference>
<dbReference type="SMART" id="SM00448">
    <property type="entry name" value="REC"/>
    <property type="match status" value="1"/>
</dbReference>
<dbReference type="Proteomes" id="UP001236507">
    <property type="component" value="Unassembled WGS sequence"/>
</dbReference>
<dbReference type="SMART" id="SM00850">
    <property type="entry name" value="LytTR"/>
    <property type="match status" value="1"/>
</dbReference>
<feature type="domain" description="HTH LytTR-type" evidence="3">
    <location>
        <begin position="142"/>
        <end position="240"/>
    </location>
</feature>
<name>A0ABT6Y8C5_9BACT</name>
<evidence type="ECO:0000259" key="2">
    <source>
        <dbReference type="PROSITE" id="PS50110"/>
    </source>
</evidence>
<evidence type="ECO:0000256" key="1">
    <source>
        <dbReference type="PROSITE-ProRule" id="PRU00169"/>
    </source>
</evidence>
<organism evidence="4 5">
    <name type="scientific">Flectobacillus roseus</name>
    <dbReference type="NCBI Taxonomy" id="502259"/>
    <lineage>
        <taxon>Bacteria</taxon>
        <taxon>Pseudomonadati</taxon>
        <taxon>Bacteroidota</taxon>
        <taxon>Cytophagia</taxon>
        <taxon>Cytophagales</taxon>
        <taxon>Flectobacillaceae</taxon>
        <taxon>Flectobacillus</taxon>
    </lineage>
</organism>
<dbReference type="PROSITE" id="PS50930">
    <property type="entry name" value="HTH_LYTTR"/>
    <property type="match status" value="1"/>
</dbReference>
<dbReference type="PANTHER" id="PTHR45526">
    <property type="entry name" value="TRANSCRIPTIONAL REGULATORY PROTEIN DPIA"/>
    <property type="match status" value="1"/>
</dbReference>
<evidence type="ECO:0000259" key="3">
    <source>
        <dbReference type="PROSITE" id="PS50930"/>
    </source>
</evidence>
<feature type="domain" description="Response regulatory" evidence="2">
    <location>
        <begin position="4"/>
        <end position="115"/>
    </location>
</feature>
<dbReference type="GO" id="GO:0003677">
    <property type="term" value="F:DNA binding"/>
    <property type="evidence" value="ECO:0007669"/>
    <property type="project" value="UniProtKB-KW"/>
</dbReference>
<dbReference type="InterPro" id="IPR001789">
    <property type="entry name" value="Sig_transdc_resp-reg_receiver"/>
</dbReference>
<dbReference type="PROSITE" id="PS50110">
    <property type="entry name" value="RESPONSE_REGULATORY"/>
    <property type="match status" value="1"/>
</dbReference>
<gene>
    <name evidence="4" type="ORF">QM524_11485</name>
</gene>
<dbReference type="InterPro" id="IPR051271">
    <property type="entry name" value="2C-system_Tx_regulators"/>
</dbReference>
<dbReference type="Pfam" id="PF04397">
    <property type="entry name" value="LytTR"/>
    <property type="match status" value="1"/>
</dbReference>
<dbReference type="PANTHER" id="PTHR45526:SF1">
    <property type="entry name" value="TRANSCRIPTIONAL REGULATORY PROTEIN DCUR-RELATED"/>
    <property type="match status" value="1"/>
</dbReference>
<keyword evidence="1" id="KW-0597">Phosphoprotein</keyword>
<dbReference type="EMBL" id="JASHIF010000009">
    <property type="protein sequence ID" value="MDI9859832.1"/>
    <property type="molecule type" value="Genomic_DNA"/>
</dbReference>
<dbReference type="Gene3D" id="2.40.50.1020">
    <property type="entry name" value="LytTr DNA-binding domain"/>
    <property type="match status" value="1"/>
</dbReference>
<sequence>MKLKTLIVDDEPLALDVLETFIQRVEGLELVGRCENGIQAFNLLQKGGIDLLFLDIEMPTLDGLELLRSLHNPPKVIITTAYRDYAVESYELDVVDYLVKPIPFQRFVKAVNKVQQKSEEIDLVTEANAFKPQAPAGKPEAMFIKVDKRIVKVYFNDILFIESLKDYIRVHTTSESYVTYQTMNGIGEILPEDDFARIHKSFIVAIHKVTSIEANDLIVNNRSLPIGRSFREDILEKIYKTGVLAVK</sequence>
<feature type="modified residue" description="4-aspartylphosphate" evidence="1">
    <location>
        <position position="55"/>
    </location>
</feature>
<keyword evidence="4" id="KW-0238">DNA-binding</keyword>
<accession>A0ABT6Y8C5</accession>
<comment type="caution">
    <text evidence="4">The sequence shown here is derived from an EMBL/GenBank/DDBJ whole genome shotgun (WGS) entry which is preliminary data.</text>
</comment>
<keyword evidence="5" id="KW-1185">Reference proteome</keyword>